<evidence type="ECO:0000313" key="2">
    <source>
        <dbReference type="Proteomes" id="UP000078200"/>
    </source>
</evidence>
<name>A0A1A9VBK3_GLOAU</name>
<accession>A0A1A9VBK3</accession>
<keyword evidence="2" id="KW-1185">Reference proteome</keyword>
<evidence type="ECO:0000313" key="1">
    <source>
        <dbReference type="EnsemblMetazoa" id="GAUT031974-PA"/>
    </source>
</evidence>
<reference evidence="1" key="1">
    <citation type="submission" date="2020-05" db="UniProtKB">
        <authorList>
            <consortium name="EnsemblMetazoa"/>
        </authorList>
    </citation>
    <scope>IDENTIFICATION</scope>
    <source>
        <strain evidence="1">TTRI</strain>
    </source>
</reference>
<organism evidence="1 2">
    <name type="scientific">Glossina austeni</name>
    <name type="common">Savannah tsetse fly</name>
    <dbReference type="NCBI Taxonomy" id="7395"/>
    <lineage>
        <taxon>Eukaryota</taxon>
        <taxon>Metazoa</taxon>
        <taxon>Ecdysozoa</taxon>
        <taxon>Arthropoda</taxon>
        <taxon>Hexapoda</taxon>
        <taxon>Insecta</taxon>
        <taxon>Pterygota</taxon>
        <taxon>Neoptera</taxon>
        <taxon>Endopterygota</taxon>
        <taxon>Diptera</taxon>
        <taxon>Brachycera</taxon>
        <taxon>Muscomorpha</taxon>
        <taxon>Hippoboscoidea</taxon>
        <taxon>Glossinidae</taxon>
        <taxon>Glossina</taxon>
    </lineage>
</organism>
<dbReference type="EnsemblMetazoa" id="GAUT031974-RA">
    <property type="protein sequence ID" value="GAUT031974-PA"/>
    <property type="gene ID" value="GAUT031974"/>
</dbReference>
<protein>
    <submittedName>
        <fullName evidence="1">Uncharacterized protein</fullName>
    </submittedName>
</protein>
<sequence>MSLQSALPDGLKALYRRRNNATLKYDICLRIALVGMRDEYDFKDDLKLSINIFALSTELRASLKLQLTLAVKPRGYGNFNSKSFNFTTNCRNPCRNTLIFVFYSRAKAEFEICIVLLFNLAIALAVTEYLTQNHGLYAIMKKSTLGLKRTLYIHRPGIGHSDNERNDICICKIDSAFQTDAE</sequence>
<dbReference type="Proteomes" id="UP000078200">
    <property type="component" value="Unassembled WGS sequence"/>
</dbReference>
<proteinExistence type="predicted"/>
<dbReference type="VEuPathDB" id="VectorBase:GAUT031974"/>
<dbReference type="AlphaFoldDB" id="A0A1A9VBK3"/>